<dbReference type="HOGENOM" id="CLU_1240401_0_0_1"/>
<dbReference type="AlphaFoldDB" id="A0A098VTP3"/>
<dbReference type="GeneID" id="25258945"/>
<proteinExistence type="predicted"/>
<dbReference type="VEuPathDB" id="MicrosporidiaDB:DI09_1p540"/>
<keyword evidence="3" id="KW-1185">Reference proteome</keyword>
<sequence length="223" mass="24443">MQTSSSLVKYGCMAVLSVCIAAMIVYFGMLRGTSVSTAPAIRKDTSLEPSLVSSHPRFETLASSLASIETSHACPANSSMTRIYMSSKVIYDLLAISAKVCTSDIMIAFLSAGASVILLIRHQRRKNIPEETPCFLFAAARTIISIWNTYPKDVHEETSDLSTSVLYSLKDPVRSVSPCPGFKSVMERKFATCEVKILRIFQPSMDPPSAYLSLGDNLHTLFQ</sequence>
<dbReference type="RefSeq" id="XP_013238631.1">
    <property type="nucleotide sequence ID" value="XM_013383177.1"/>
</dbReference>
<reference evidence="2 3" key="1">
    <citation type="submission" date="2014-04" db="EMBL/GenBank/DDBJ databases">
        <title>A new species of microsporidia sheds light on the evolution of extreme parasitism.</title>
        <authorList>
            <person name="Haag K.L."/>
            <person name="James T.Y."/>
            <person name="Larsson R."/>
            <person name="Schaer T.M."/>
            <person name="Refardt D."/>
            <person name="Pombert J.-F."/>
            <person name="Ebert D."/>
        </authorList>
    </citation>
    <scope>NUCLEOTIDE SEQUENCE [LARGE SCALE GENOMIC DNA]</scope>
    <source>
        <strain evidence="2 3">UGP3</strain>
        <tissue evidence="2">Spores</tissue>
    </source>
</reference>
<feature type="transmembrane region" description="Helical" evidence="1">
    <location>
        <begin position="7"/>
        <end position="29"/>
    </location>
</feature>
<feature type="transmembrane region" description="Helical" evidence="1">
    <location>
        <begin position="93"/>
        <end position="120"/>
    </location>
</feature>
<evidence type="ECO:0000313" key="2">
    <source>
        <dbReference type="EMBL" id="KGG52204.1"/>
    </source>
</evidence>
<protein>
    <submittedName>
        <fullName evidence="2">Uncharacterized protein</fullName>
    </submittedName>
</protein>
<accession>A0A098VTP3</accession>
<dbReference type="Proteomes" id="UP000029725">
    <property type="component" value="Unassembled WGS sequence"/>
</dbReference>
<gene>
    <name evidence="2" type="ORF">DI09_1p540</name>
</gene>
<keyword evidence="1" id="KW-0812">Transmembrane</keyword>
<evidence type="ECO:0000256" key="1">
    <source>
        <dbReference type="SAM" id="Phobius"/>
    </source>
</evidence>
<comment type="caution">
    <text evidence="2">The sequence shown here is derived from an EMBL/GenBank/DDBJ whole genome shotgun (WGS) entry which is preliminary data.</text>
</comment>
<evidence type="ECO:0000313" key="3">
    <source>
        <dbReference type="Proteomes" id="UP000029725"/>
    </source>
</evidence>
<name>A0A098VTP3_9MICR</name>
<keyword evidence="1" id="KW-1133">Transmembrane helix</keyword>
<dbReference type="EMBL" id="JMKJ01000111">
    <property type="protein sequence ID" value="KGG52204.1"/>
    <property type="molecule type" value="Genomic_DNA"/>
</dbReference>
<organism evidence="2 3">
    <name type="scientific">Mitosporidium daphniae</name>
    <dbReference type="NCBI Taxonomy" id="1485682"/>
    <lineage>
        <taxon>Eukaryota</taxon>
        <taxon>Fungi</taxon>
        <taxon>Fungi incertae sedis</taxon>
        <taxon>Microsporidia</taxon>
        <taxon>Mitosporidium</taxon>
    </lineage>
</organism>
<keyword evidence="1" id="KW-0472">Membrane</keyword>